<reference evidence="1 2" key="1">
    <citation type="submission" date="2023-07" db="EMBL/GenBank/DDBJ databases">
        <title>Sorghum-associated microbial communities from plants grown in Nebraska, USA.</title>
        <authorList>
            <person name="Schachtman D."/>
        </authorList>
    </citation>
    <scope>NUCLEOTIDE SEQUENCE [LARGE SCALE GENOMIC DNA]</scope>
    <source>
        <strain evidence="1 2">4256</strain>
    </source>
</reference>
<comment type="caution">
    <text evidence="1">The sequence shown here is derived from an EMBL/GenBank/DDBJ whole genome shotgun (WGS) entry which is preliminary data.</text>
</comment>
<dbReference type="Pfam" id="PF13565">
    <property type="entry name" value="HTH_32"/>
    <property type="match status" value="1"/>
</dbReference>
<organism evidence="1 2">
    <name type="scientific">Sphingobium xenophagum</name>
    <dbReference type="NCBI Taxonomy" id="121428"/>
    <lineage>
        <taxon>Bacteria</taxon>
        <taxon>Pseudomonadati</taxon>
        <taxon>Pseudomonadota</taxon>
        <taxon>Alphaproteobacteria</taxon>
        <taxon>Sphingomonadales</taxon>
        <taxon>Sphingomonadaceae</taxon>
        <taxon>Sphingobium</taxon>
    </lineage>
</organism>
<protein>
    <submittedName>
        <fullName evidence="1">Transposase</fullName>
    </submittedName>
</protein>
<dbReference type="SUPFAM" id="SSF46689">
    <property type="entry name" value="Homeodomain-like"/>
    <property type="match status" value="1"/>
</dbReference>
<dbReference type="EMBL" id="JAVDWV010000004">
    <property type="protein sequence ID" value="MDR7154365.1"/>
    <property type="molecule type" value="Genomic_DNA"/>
</dbReference>
<gene>
    <name evidence="1" type="ORF">J2W40_001177</name>
</gene>
<evidence type="ECO:0000313" key="2">
    <source>
        <dbReference type="Proteomes" id="UP001267638"/>
    </source>
</evidence>
<name>A0ABU1WYH9_SPHXE</name>
<sequence>MEGMTMGAAIGLRDDFDAVGSTRMARATRSANQGRRLLALAEIYDGASRSDAARIGGVTLQIVRDWVVRFNAQGPDGLLDGKAPGKPPLLNDAQRQALAEVVESGPIPAIHGVVRWRLMDLARWLHDEFGVSLTETTVGRELKSWAMSN</sequence>
<evidence type="ECO:0000313" key="1">
    <source>
        <dbReference type="EMBL" id="MDR7154365.1"/>
    </source>
</evidence>
<accession>A0ABU1WYH9</accession>
<keyword evidence="2" id="KW-1185">Reference proteome</keyword>
<proteinExistence type="predicted"/>
<dbReference type="Proteomes" id="UP001267638">
    <property type="component" value="Unassembled WGS sequence"/>
</dbReference>
<dbReference type="InterPro" id="IPR009057">
    <property type="entry name" value="Homeodomain-like_sf"/>
</dbReference>